<dbReference type="GO" id="GO:0035721">
    <property type="term" value="P:intraciliary retrograde transport"/>
    <property type="evidence" value="ECO:0007669"/>
    <property type="project" value="InterPro"/>
</dbReference>
<evidence type="ECO:0000256" key="3">
    <source>
        <dbReference type="ARBA" id="ARBA00004430"/>
    </source>
</evidence>
<dbReference type="GO" id="GO:0005868">
    <property type="term" value="C:cytoplasmic dynein complex"/>
    <property type="evidence" value="ECO:0007669"/>
    <property type="project" value="InterPro"/>
</dbReference>
<sequence>MKGQIFHTSLQFFKRISKMFDKRDNKPAGDKRETIQEIAIKLAEEQLRTLQAESGPKERTVFVLGSRGAGKSTVLHKFFEREDNPRPTLALEYSYGRRTSGTQKQVLNVWELGALDNAEQLISVPLRTHGLENFAAIIMLDLSQPKHVWPELERIYQALRSTSSKLLSSDEEQMYRERMADRLKKDHNDLECLELMPFPIVIVGGKYDLFKDFDTELKQHICRCLRSMAHLIGGSVLFYSNKIPKLAKTLRDTISHLGFGSPTHPFRSHVTDSADALSIWFGTDSWDQIGRVGVLSVERIGSLLASEAPQLNEMAKKRSAKSKTHINDPAKDAGFRESIIDEMRAQKDKELQAIIKESQLRGQFETIV</sequence>
<dbReference type="GO" id="GO:0005930">
    <property type="term" value="C:axoneme"/>
    <property type="evidence" value="ECO:0007669"/>
    <property type="project" value="UniProtKB-SubCell"/>
</dbReference>
<comment type="subcellular location">
    <subcellularLocation>
        <location evidence="3">Cytoplasm</location>
        <location evidence="3">Cytoskeleton</location>
        <location evidence="3">Cilium axoneme</location>
    </subcellularLocation>
    <subcellularLocation>
        <location evidence="1">Cytoplasm</location>
        <location evidence="1">Cytoskeleton</location>
        <location evidence="1">Cilium basal body</location>
    </subcellularLocation>
    <subcellularLocation>
        <location evidence="2">Cytoplasm</location>
        <location evidence="2">Cytoskeleton</location>
        <location evidence="2">Microtubule organizing center</location>
        <location evidence="2">Centrosome</location>
    </subcellularLocation>
</comment>
<evidence type="ECO:0000256" key="14">
    <source>
        <dbReference type="ARBA" id="ARBA00023273"/>
    </source>
</evidence>
<keyword evidence="9" id="KW-0970">Cilium biogenesis/degradation</keyword>
<dbReference type="InterPro" id="IPR022780">
    <property type="entry name" value="Dynein_light_int_chain"/>
</dbReference>
<keyword evidence="14" id="KW-0966">Cell projection</keyword>
<evidence type="ECO:0000256" key="8">
    <source>
        <dbReference type="ARBA" id="ARBA00022701"/>
    </source>
</evidence>
<evidence type="ECO:0000256" key="11">
    <source>
        <dbReference type="ARBA" id="ARBA00023069"/>
    </source>
</evidence>
<organism evidence="15">
    <name type="scientific">Bactrocera latifrons</name>
    <name type="common">Malaysian fruit fly</name>
    <name type="synonym">Chaetodacus latifrons</name>
    <dbReference type="NCBI Taxonomy" id="174628"/>
    <lineage>
        <taxon>Eukaryota</taxon>
        <taxon>Metazoa</taxon>
        <taxon>Ecdysozoa</taxon>
        <taxon>Arthropoda</taxon>
        <taxon>Hexapoda</taxon>
        <taxon>Insecta</taxon>
        <taxon>Pterygota</taxon>
        <taxon>Neoptera</taxon>
        <taxon>Endopterygota</taxon>
        <taxon>Diptera</taxon>
        <taxon>Brachycera</taxon>
        <taxon>Muscomorpha</taxon>
        <taxon>Tephritoidea</taxon>
        <taxon>Tephritidae</taxon>
        <taxon>Bactrocera</taxon>
        <taxon>Bactrocera</taxon>
    </lineage>
</organism>
<keyword evidence="11" id="KW-0969">Cilium</keyword>
<evidence type="ECO:0000256" key="10">
    <source>
        <dbReference type="ARBA" id="ARBA00023017"/>
    </source>
</evidence>
<dbReference type="PANTHER" id="PTHR13236">
    <property type="entry name" value="DYNEIN 2 LIGHT INTERMEDIATE CHAIN, ISOFORM 2"/>
    <property type="match status" value="1"/>
</dbReference>
<keyword evidence="6" id="KW-0217">Developmental protein</keyword>
<comment type="similarity">
    <text evidence="4">Belongs to the dynein light intermediate chain family.</text>
</comment>
<keyword evidence="8" id="KW-0493">Microtubule</keyword>
<evidence type="ECO:0000256" key="13">
    <source>
        <dbReference type="ARBA" id="ARBA00023212"/>
    </source>
</evidence>
<accession>A0A0K8US89</accession>
<dbReference type="InterPro" id="IPR027417">
    <property type="entry name" value="P-loop_NTPase"/>
</dbReference>
<dbReference type="Pfam" id="PF05783">
    <property type="entry name" value="DLIC"/>
    <property type="match status" value="1"/>
</dbReference>
<name>A0A0K8US89_BACLA</name>
<keyword evidence="12" id="KW-0505">Motor protein</keyword>
<proteinExistence type="inferred from homology"/>
<evidence type="ECO:0000313" key="15">
    <source>
        <dbReference type="EMBL" id="JAI29358.1"/>
    </source>
</evidence>
<dbReference type="GeneID" id="108967080"/>
<evidence type="ECO:0000256" key="1">
    <source>
        <dbReference type="ARBA" id="ARBA00004120"/>
    </source>
</evidence>
<evidence type="ECO:0000256" key="4">
    <source>
        <dbReference type="ARBA" id="ARBA00006831"/>
    </source>
</evidence>
<dbReference type="GO" id="GO:0005813">
    <property type="term" value="C:centrosome"/>
    <property type="evidence" value="ECO:0007669"/>
    <property type="project" value="UniProtKB-SubCell"/>
</dbReference>
<dbReference type="GO" id="GO:0045504">
    <property type="term" value="F:dynein heavy chain binding"/>
    <property type="evidence" value="ECO:0007669"/>
    <property type="project" value="TreeGrafter"/>
</dbReference>
<dbReference type="InterPro" id="IPR040045">
    <property type="entry name" value="DYNC2LI1"/>
</dbReference>
<keyword evidence="13" id="KW-0206">Cytoskeleton</keyword>
<evidence type="ECO:0000256" key="9">
    <source>
        <dbReference type="ARBA" id="ARBA00022794"/>
    </source>
</evidence>
<evidence type="ECO:0000256" key="6">
    <source>
        <dbReference type="ARBA" id="ARBA00022473"/>
    </source>
</evidence>
<evidence type="ECO:0000256" key="5">
    <source>
        <dbReference type="ARBA" id="ARBA00018863"/>
    </source>
</evidence>
<dbReference type="GO" id="GO:0035735">
    <property type="term" value="P:intraciliary transport involved in cilium assembly"/>
    <property type="evidence" value="ECO:0007669"/>
    <property type="project" value="InterPro"/>
</dbReference>
<dbReference type="AlphaFoldDB" id="A0A0K8US89"/>
<evidence type="ECO:0000256" key="12">
    <source>
        <dbReference type="ARBA" id="ARBA00023175"/>
    </source>
</evidence>
<keyword evidence="10" id="KW-0243">Dynein</keyword>
<dbReference type="SUPFAM" id="SSF52540">
    <property type="entry name" value="P-loop containing nucleoside triphosphate hydrolases"/>
    <property type="match status" value="1"/>
</dbReference>
<gene>
    <name evidence="15" type="primary">DYNC2LI1</name>
    <name evidence="15" type="ORF">c0_g1_i1</name>
</gene>
<dbReference type="GO" id="GO:0005874">
    <property type="term" value="C:microtubule"/>
    <property type="evidence" value="ECO:0007669"/>
    <property type="project" value="UniProtKB-KW"/>
</dbReference>
<dbReference type="PANTHER" id="PTHR13236:SF0">
    <property type="entry name" value="CYTOPLASMIC DYNEIN 2 LIGHT INTERMEDIATE CHAIN 1"/>
    <property type="match status" value="1"/>
</dbReference>
<dbReference type="OrthoDB" id="10263060at2759"/>
<protein>
    <recommendedName>
        <fullName evidence="5">Cytoplasmic dynein 2 light intermediate chain 1</fullName>
    </recommendedName>
</protein>
<dbReference type="GO" id="GO:0036064">
    <property type="term" value="C:ciliary basal body"/>
    <property type="evidence" value="ECO:0007669"/>
    <property type="project" value="TreeGrafter"/>
</dbReference>
<reference evidence="15" key="1">
    <citation type="submission" date="2015-06" db="EMBL/GenBank/DDBJ databases">
        <authorList>
            <person name="Hoefler B.C."/>
            <person name="Straight P.D."/>
        </authorList>
    </citation>
    <scope>NUCLEOTIDE SEQUENCE</scope>
</reference>
<dbReference type="Gene3D" id="3.40.50.300">
    <property type="entry name" value="P-loop containing nucleotide triphosphate hydrolases"/>
    <property type="match status" value="1"/>
</dbReference>
<evidence type="ECO:0000256" key="7">
    <source>
        <dbReference type="ARBA" id="ARBA00022490"/>
    </source>
</evidence>
<keyword evidence="7" id="KW-0963">Cytoplasm</keyword>
<dbReference type="EMBL" id="GDHF01022956">
    <property type="protein sequence ID" value="JAI29358.1"/>
    <property type="molecule type" value="Transcribed_RNA"/>
</dbReference>
<evidence type="ECO:0000256" key="2">
    <source>
        <dbReference type="ARBA" id="ARBA00004300"/>
    </source>
</evidence>